<dbReference type="GeneID" id="98646612"/>
<evidence type="ECO:0008006" key="3">
    <source>
        <dbReference type="Google" id="ProtNLM"/>
    </source>
</evidence>
<protein>
    <recommendedName>
        <fullName evidence="3">HEAT repeat domain-containing protein</fullName>
    </recommendedName>
</protein>
<name>A0ABX5YKH5_9PLAN</name>
<dbReference type="RefSeq" id="WP_002648358.1">
    <property type="nucleotide sequence ID" value="NZ_CP042910.1"/>
</dbReference>
<evidence type="ECO:0000313" key="2">
    <source>
        <dbReference type="Proteomes" id="UP000322887"/>
    </source>
</evidence>
<dbReference type="Proteomes" id="UP000322887">
    <property type="component" value="Chromosome"/>
</dbReference>
<dbReference type="EMBL" id="CP042910">
    <property type="protein sequence ID" value="QEG16144.1"/>
    <property type="molecule type" value="Genomic_DNA"/>
</dbReference>
<sequence length="165" mass="18879">MKSIETELIVDLRSGVLTSDEFFARFPSKIDSKYLTNELEAALMNHDSDVVEDLFFLGFKFSLFTSQHIKLLCLLLNQGWHRSHEDVASILQTLKSPESVDALFTAVNTRYDYLFYDDSTALAVKCVWALSGIDTEESRNKIEFIANHDTRDEVKQLAISKLLKH</sequence>
<keyword evidence="2" id="KW-1185">Reference proteome</keyword>
<organism evidence="1 2">
    <name type="scientific">Gimesia maris</name>
    <dbReference type="NCBI Taxonomy" id="122"/>
    <lineage>
        <taxon>Bacteria</taxon>
        <taxon>Pseudomonadati</taxon>
        <taxon>Planctomycetota</taxon>
        <taxon>Planctomycetia</taxon>
        <taxon>Planctomycetales</taxon>
        <taxon>Planctomycetaceae</taxon>
        <taxon>Gimesia</taxon>
    </lineage>
</organism>
<proteinExistence type="predicted"/>
<accession>A0ABX5YKH5</accession>
<reference evidence="1 2" key="1">
    <citation type="submission" date="2019-08" db="EMBL/GenBank/DDBJ databases">
        <title>Deep-cultivation of Planctomycetes and their phenomic and genomic characterization uncovers novel biology.</title>
        <authorList>
            <person name="Wiegand S."/>
            <person name="Jogler M."/>
            <person name="Boedeker C."/>
            <person name="Pinto D."/>
            <person name="Vollmers J."/>
            <person name="Rivas-Marin E."/>
            <person name="Kohn T."/>
            <person name="Peeters S.H."/>
            <person name="Heuer A."/>
            <person name="Rast P."/>
            <person name="Oberbeckmann S."/>
            <person name="Bunk B."/>
            <person name="Jeske O."/>
            <person name="Meyerdierks A."/>
            <person name="Storesund J.E."/>
            <person name="Kallscheuer N."/>
            <person name="Luecker S."/>
            <person name="Lage O.M."/>
            <person name="Pohl T."/>
            <person name="Merkel B.J."/>
            <person name="Hornburger P."/>
            <person name="Mueller R.-W."/>
            <person name="Bruemmer F."/>
            <person name="Labrenz M."/>
            <person name="Spormann A.M."/>
            <person name="Op den Camp H."/>
            <person name="Overmann J."/>
            <person name="Amann R."/>
            <person name="Jetten M.S.M."/>
            <person name="Mascher T."/>
            <person name="Medema M.H."/>
            <person name="Devos D.P."/>
            <person name="Kaster A.-K."/>
            <person name="Ovreas L."/>
            <person name="Rohde M."/>
            <person name="Galperin M.Y."/>
            <person name="Jogler C."/>
        </authorList>
    </citation>
    <scope>NUCLEOTIDE SEQUENCE [LARGE SCALE GENOMIC DNA]</scope>
    <source>
        <strain evidence="1 2">DSM 8797</strain>
    </source>
</reference>
<gene>
    <name evidence="1" type="ORF">GmarT_20050</name>
</gene>
<evidence type="ECO:0000313" key="1">
    <source>
        <dbReference type="EMBL" id="QEG16144.1"/>
    </source>
</evidence>